<sequence>MSSTKLIRQVISRDVPEKRFWNKVDKSGDCWLWIGSKDSAGYGQVSVKGAMRKAHRVSYETAVGPILPGMQIDHLCRVRACVNPDHLEQVTPAENRKRAGRIQKSIICGRGHRIEGDNAYEWHGTTMCRECRRLRRRKDQVPALRKEVTPEMSQQIALAVQGGMSVHQAAEQFGVSRRTITNHVRKVAAREQHSQEGA</sequence>
<evidence type="ECO:0000313" key="4">
    <source>
        <dbReference type="Proteomes" id="UP001501079"/>
    </source>
</evidence>
<dbReference type="SUPFAM" id="SSF54060">
    <property type="entry name" value="His-Me finger endonucleases"/>
    <property type="match status" value="1"/>
</dbReference>
<dbReference type="InterPro" id="IPR044930">
    <property type="entry name" value="Homing_endonuclease_His-Me"/>
</dbReference>
<dbReference type="InterPro" id="IPR007889">
    <property type="entry name" value="HTH_Psq"/>
</dbReference>
<dbReference type="SUPFAM" id="SSF46689">
    <property type="entry name" value="Homeodomain-like"/>
    <property type="match status" value="1"/>
</dbReference>
<dbReference type="RefSeq" id="WP_344754340.1">
    <property type="nucleotide sequence ID" value="NZ_BAABBW010000003.1"/>
</dbReference>
<reference evidence="4" key="1">
    <citation type="journal article" date="2019" name="Int. J. Syst. Evol. Microbiol.">
        <title>The Global Catalogue of Microorganisms (GCM) 10K type strain sequencing project: providing services to taxonomists for standard genome sequencing and annotation.</title>
        <authorList>
            <consortium name="The Broad Institute Genomics Platform"/>
            <consortium name="The Broad Institute Genome Sequencing Center for Infectious Disease"/>
            <person name="Wu L."/>
            <person name="Ma J."/>
        </authorList>
    </citation>
    <scope>NUCLEOTIDE SEQUENCE [LARGE SCALE GENOMIC DNA]</scope>
    <source>
        <strain evidence="4">JCM 17591</strain>
    </source>
</reference>
<dbReference type="Pfam" id="PF05225">
    <property type="entry name" value="HTH_psq"/>
    <property type="match status" value="1"/>
</dbReference>
<name>A0ABP8A212_9MICO</name>
<dbReference type="InterPro" id="IPR003615">
    <property type="entry name" value="HNH_nuc"/>
</dbReference>
<dbReference type="Pfam" id="PF13392">
    <property type="entry name" value="HNH_3"/>
    <property type="match status" value="1"/>
</dbReference>
<gene>
    <name evidence="3" type="ORF">GCM10022287_22320</name>
</gene>
<comment type="caution">
    <text evidence="3">The sequence shown here is derived from an EMBL/GenBank/DDBJ whole genome shotgun (WGS) entry which is preliminary data.</text>
</comment>
<evidence type="ECO:0008006" key="5">
    <source>
        <dbReference type="Google" id="ProtNLM"/>
    </source>
</evidence>
<dbReference type="InterPro" id="IPR009057">
    <property type="entry name" value="Homeodomain-like_sf"/>
</dbReference>
<dbReference type="Gene3D" id="3.90.75.10">
    <property type="entry name" value="Homing Intron 3 (I-ppo) Encoded Endonuclease, Chain A"/>
    <property type="match status" value="1"/>
</dbReference>
<protein>
    <recommendedName>
        <fullName evidence="5">HNH endonuclease</fullName>
    </recommendedName>
</protein>
<proteinExistence type="predicted"/>
<dbReference type="Gene3D" id="1.10.10.60">
    <property type="entry name" value="Homeodomain-like"/>
    <property type="match status" value="1"/>
</dbReference>
<accession>A0ABP8A212</accession>
<dbReference type="InterPro" id="IPR044925">
    <property type="entry name" value="His-Me_finger_sf"/>
</dbReference>
<organism evidence="3 4">
    <name type="scientific">Gryllotalpicola koreensis</name>
    <dbReference type="NCBI Taxonomy" id="993086"/>
    <lineage>
        <taxon>Bacteria</taxon>
        <taxon>Bacillati</taxon>
        <taxon>Actinomycetota</taxon>
        <taxon>Actinomycetes</taxon>
        <taxon>Micrococcales</taxon>
        <taxon>Microbacteriaceae</taxon>
        <taxon>Gryllotalpicola</taxon>
    </lineage>
</organism>
<dbReference type="EMBL" id="BAABBW010000003">
    <property type="protein sequence ID" value="GAA4175946.1"/>
    <property type="molecule type" value="Genomic_DNA"/>
</dbReference>
<dbReference type="Proteomes" id="UP001501079">
    <property type="component" value="Unassembled WGS sequence"/>
</dbReference>
<feature type="domain" description="HNH nuclease" evidence="2">
    <location>
        <begin position="52"/>
        <end position="96"/>
    </location>
</feature>
<feature type="domain" description="HTH psq-type" evidence="1">
    <location>
        <begin position="159"/>
        <end position="185"/>
    </location>
</feature>
<keyword evidence="4" id="KW-1185">Reference proteome</keyword>
<evidence type="ECO:0000313" key="3">
    <source>
        <dbReference type="EMBL" id="GAA4175946.1"/>
    </source>
</evidence>
<evidence type="ECO:0000259" key="1">
    <source>
        <dbReference type="Pfam" id="PF05225"/>
    </source>
</evidence>
<evidence type="ECO:0000259" key="2">
    <source>
        <dbReference type="Pfam" id="PF13392"/>
    </source>
</evidence>